<protein>
    <recommendedName>
        <fullName evidence="1">HD-GYP domain-containing protein</fullName>
    </recommendedName>
</protein>
<organism evidence="2">
    <name type="scientific">uncultured delta proteobacterium</name>
    <dbReference type="NCBI Taxonomy" id="34034"/>
    <lineage>
        <taxon>Bacteria</taxon>
        <taxon>Deltaproteobacteria</taxon>
        <taxon>environmental samples</taxon>
    </lineage>
</organism>
<dbReference type="Pfam" id="PF13487">
    <property type="entry name" value="HD_5"/>
    <property type="match status" value="1"/>
</dbReference>
<dbReference type="InterPro" id="IPR037522">
    <property type="entry name" value="HD_GYP_dom"/>
</dbReference>
<reference evidence="2" key="1">
    <citation type="submission" date="2016-04" db="EMBL/GenBank/DDBJ databases">
        <authorList>
            <person name="Evans L.H."/>
            <person name="Alamgir A."/>
            <person name="Owens N."/>
            <person name="Weber N.D."/>
            <person name="Virtaneva K."/>
            <person name="Barbian K."/>
            <person name="Babar A."/>
            <person name="Rosenke K."/>
        </authorList>
    </citation>
    <scope>NUCLEOTIDE SEQUENCE</scope>
    <source>
        <strain evidence="2">86</strain>
    </source>
</reference>
<dbReference type="AlphaFoldDB" id="A0A212KAF3"/>
<dbReference type="InterPro" id="IPR006674">
    <property type="entry name" value="HD_domain"/>
</dbReference>
<dbReference type="SMART" id="SM00471">
    <property type="entry name" value="HDc"/>
    <property type="match status" value="2"/>
</dbReference>
<accession>A0A212KAF3</accession>
<dbReference type="Gene3D" id="1.10.3210.10">
    <property type="entry name" value="Hypothetical protein af1432"/>
    <property type="match status" value="2"/>
</dbReference>
<gene>
    <name evidence="2" type="ORF">KL86DPRO_40166</name>
</gene>
<dbReference type="PANTHER" id="PTHR43155:SF2">
    <property type="entry name" value="CYCLIC DI-GMP PHOSPHODIESTERASE PA4108"/>
    <property type="match status" value="1"/>
</dbReference>
<dbReference type="Pfam" id="PF01966">
    <property type="entry name" value="HD"/>
    <property type="match status" value="1"/>
</dbReference>
<dbReference type="CDD" id="cd00077">
    <property type="entry name" value="HDc"/>
    <property type="match status" value="2"/>
</dbReference>
<name>A0A212KAF3_9DELT</name>
<sequence>MFISITRHLMKENSMNTKISIVKILEKTLNYVDARLVNHGKRVAYLVYRVLKKQKKSDDYILKSVMLALLHDIGAYKTEEINGMLQFETENVWEHSVYGYLFIKYFTPLRELAPAILFHHAPCADLASIPSPYRDPAQLIHIADRFDVLSQTSDYDSAAIRRHFEQRENVQFFPEMLDTFFMDGWETALDAMRTDDSFEEFLYRDRFSDVETQAYLRMIVLAVDFRSPQTVTHTITSSWMGKGLAECLGFAEEDVIHIFVSVLMHDLGKVGIPLDILEKTGPLDEMEMETMRQHVTITEEILSGNVDDKLLRLALRHHEKLDGSGYPKNLTACDLTQGERLIAVADILSALCAKRSYKDAFPREKTMGILRDMCAQGTIDCDITAAALENYDWLMKNIIKANAPVIAAYRLIRSEYEKLLFLARSGIFPSEVLSPQIRPRQATVLSALDNMTRNAFAVLPHESSYPVPLREENPSFLRSAGD</sequence>
<feature type="domain" description="HD-GYP" evidence="1">
    <location>
        <begin position="208"/>
        <end position="403"/>
    </location>
</feature>
<proteinExistence type="predicted"/>
<dbReference type="PANTHER" id="PTHR43155">
    <property type="entry name" value="CYCLIC DI-GMP PHOSPHODIESTERASE PA4108-RELATED"/>
    <property type="match status" value="1"/>
</dbReference>
<evidence type="ECO:0000259" key="1">
    <source>
        <dbReference type="PROSITE" id="PS51832"/>
    </source>
</evidence>
<evidence type="ECO:0000313" key="2">
    <source>
        <dbReference type="EMBL" id="SBW08724.1"/>
    </source>
</evidence>
<dbReference type="InterPro" id="IPR003607">
    <property type="entry name" value="HD/PDEase_dom"/>
</dbReference>
<dbReference type="EMBL" id="FLUQ01000004">
    <property type="protein sequence ID" value="SBW08724.1"/>
    <property type="molecule type" value="Genomic_DNA"/>
</dbReference>
<dbReference type="SUPFAM" id="SSF109604">
    <property type="entry name" value="HD-domain/PDEase-like"/>
    <property type="match status" value="2"/>
</dbReference>
<dbReference type="PROSITE" id="PS51832">
    <property type="entry name" value="HD_GYP"/>
    <property type="match status" value="1"/>
</dbReference>